<keyword evidence="1" id="KW-0175">Coiled coil</keyword>
<accession>A0A432YWT1</accession>
<dbReference type="EMBL" id="PIQA01000001">
    <property type="protein sequence ID" value="RUO67785.1"/>
    <property type="molecule type" value="Genomic_DNA"/>
</dbReference>
<proteinExistence type="predicted"/>
<evidence type="ECO:0000256" key="1">
    <source>
        <dbReference type="SAM" id="Coils"/>
    </source>
</evidence>
<dbReference type="RefSeq" id="WP_126751431.1">
    <property type="nucleotide sequence ID" value="NZ_JBHUMT010000016.1"/>
</dbReference>
<dbReference type="PANTHER" id="PTHR39338">
    <property type="entry name" value="BLL5662 PROTEIN-RELATED"/>
    <property type="match status" value="1"/>
</dbReference>
<evidence type="ECO:0000313" key="3">
    <source>
        <dbReference type="Proteomes" id="UP000288361"/>
    </source>
</evidence>
<name>A0A432YWT1_9GAMM</name>
<evidence type="ECO:0008006" key="4">
    <source>
        <dbReference type="Google" id="ProtNLM"/>
    </source>
</evidence>
<protein>
    <recommendedName>
        <fullName evidence="4">VWA domain-containing protein</fullName>
    </recommendedName>
</protein>
<gene>
    <name evidence="2" type="ORF">CWI73_02705</name>
</gene>
<organism evidence="2 3">
    <name type="scientific">Idiomarina piscisalsi</name>
    <dbReference type="NCBI Taxonomy" id="1096243"/>
    <lineage>
        <taxon>Bacteria</taxon>
        <taxon>Pseudomonadati</taxon>
        <taxon>Pseudomonadota</taxon>
        <taxon>Gammaproteobacteria</taxon>
        <taxon>Alteromonadales</taxon>
        <taxon>Idiomarinaceae</taxon>
        <taxon>Idiomarina</taxon>
    </lineage>
</organism>
<dbReference type="PANTHER" id="PTHR39338:SF7">
    <property type="entry name" value="BLL6692 PROTEIN"/>
    <property type="match status" value="1"/>
</dbReference>
<dbReference type="Pfam" id="PF05762">
    <property type="entry name" value="VWA_CoxE"/>
    <property type="match status" value="1"/>
</dbReference>
<feature type="coiled-coil region" evidence="1">
    <location>
        <begin position="88"/>
        <end position="122"/>
    </location>
</feature>
<dbReference type="AlphaFoldDB" id="A0A432YWT1"/>
<sequence>MFVEFFQTLRRHGLKTSITEWLDLLAAMKANLAFADVDQFYHLSRLILVKDESYYDKFDRAFSEYVEKVAKTDVAEKIPNDWLENALKRELSEEEKQKVQQLGSLEELIKTFHERLKEQQKRHQGGSKWIGTGGTSPFGAYGYHPGGIRIGQDGNRDRSASKVWDKREFKDLDKSARLEQRGFQVALRKLRQFARTGAASELDLDETIAATSRKGGLLDLKWRAERHNAVKIILLLDVGGSMDDYIYQCEQLFTALKSEFKHLELFYFHNCVYEGVWRTNSRRREEQIPTQQLIQTYGEDYKLLFVGDATMGPYEIAYPGGSVEHWNEEPGQAWLERLTGHFDKVAWLNPQPQKYWQYYMSVRMINDLMAGRMYPLTIEGLEEAMEKLR</sequence>
<dbReference type="Proteomes" id="UP000288361">
    <property type="component" value="Unassembled WGS sequence"/>
</dbReference>
<evidence type="ECO:0000313" key="2">
    <source>
        <dbReference type="EMBL" id="RUO67785.1"/>
    </source>
</evidence>
<dbReference type="InterPro" id="IPR008912">
    <property type="entry name" value="Uncharacterised_CoxE"/>
</dbReference>
<reference evidence="2 3" key="1">
    <citation type="journal article" date="2011" name="Front. Microbiol.">
        <title>Genomic signatures of strain selection and enhancement in Bacillus atrophaeus var. globigii, a historical biowarfare simulant.</title>
        <authorList>
            <person name="Gibbons H.S."/>
            <person name="Broomall S.M."/>
            <person name="McNew L.A."/>
            <person name="Daligault H."/>
            <person name="Chapman C."/>
            <person name="Bruce D."/>
            <person name="Karavis M."/>
            <person name="Krepps M."/>
            <person name="McGregor P.A."/>
            <person name="Hong C."/>
            <person name="Park K.H."/>
            <person name="Akmal A."/>
            <person name="Feldman A."/>
            <person name="Lin J.S."/>
            <person name="Chang W.E."/>
            <person name="Higgs B.W."/>
            <person name="Demirev P."/>
            <person name="Lindquist J."/>
            <person name="Liem A."/>
            <person name="Fochler E."/>
            <person name="Read T.D."/>
            <person name="Tapia R."/>
            <person name="Johnson S."/>
            <person name="Bishop-Lilly K.A."/>
            <person name="Detter C."/>
            <person name="Han C."/>
            <person name="Sozhamannan S."/>
            <person name="Rosenzweig C.N."/>
            <person name="Skowronski E.W."/>
        </authorList>
    </citation>
    <scope>NUCLEOTIDE SEQUENCE [LARGE SCALE GENOMIC DNA]</scope>
    <source>
        <strain evidence="2 3">TPS4-2</strain>
    </source>
</reference>
<comment type="caution">
    <text evidence="2">The sequence shown here is derived from an EMBL/GenBank/DDBJ whole genome shotgun (WGS) entry which is preliminary data.</text>
</comment>